<evidence type="ECO:0000256" key="1">
    <source>
        <dbReference type="SAM" id="MobiDB-lite"/>
    </source>
</evidence>
<organism evidence="2 3">
    <name type="scientific">Pleurodeles waltl</name>
    <name type="common">Iberian ribbed newt</name>
    <dbReference type="NCBI Taxonomy" id="8319"/>
    <lineage>
        <taxon>Eukaryota</taxon>
        <taxon>Metazoa</taxon>
        <taxon>Chordata</taxon>
        <taxon>Craniata</taxon>
        <taxon>Vertebrata</taxon>
        <taxon>Euteleostomi</taxon>
        <taxon>Amphibia</taxon>
        <taxon>Batrachia</taxon>
        <taxon>Caudata</taxon>
        <taxon>Salamandroidea</taxon>
        <taxon>Salamandridae</taxon>
        <taxon>Pleurodelinae</taxon>
        <taxon>Pleurodeles</taxon>
    </lineage>
</organism>
<comment type="caution">
    <text evidence="2">The sequence shown here is derived from an EMBL/GenBank/DDBJ whole genome shotgun (WGS) entry which is preliminary data.</text>
</comment>
<keyword evidence="3" id="KW-1185">Reference proteome</keyword>
<gene>
    <name evidence="2" type="ORF">NDU88_004005</name>
</gene>
<evidence type="ECO:0000313" key="3">
    <source>
        <dbReference type="Proteomes" id="UP001066276"/>
    </source>
</evidence>
<dbReference type="AlphaFoldDB" id="A0AAV7SHN8"/>
<evidence type="ECO:0000313" key="2">
    <source>
        <dbReference type="EMBL" id="KAJ1163547.1"/>
    </source>
</evidence>
<dbReference type="Proteomes" id="UP001066276">
    <property type="component" value="Chromosome 4_2"/>
</dbReference>
<protein>
    <submittedName>
        <fullName evidence="2">Uncharacterized protein</fullName>
    </submittedName>
</protein>
<feature type="region of interest" description="Disordered" evidence="1">
    <location>
        <begin position="1"/>
        <end position="42"/>
    </location>
</feature>
<feature type="compositionally biased region" description="Low complexity" evidence="1">
    <location>
        <begin position="1"/>
        <end position="15"/>
    </location>
</feature>
<reference evidence="2" key="1">
    <citation type="journal article" date="2022" name="bioRxiv">
        <title>Sequencing and chromosome-scale assembly of the giantPleurodeles waltlgenome.</title>
        <authorList>
            <person name="Brown T."/>
            <person name="Elewa A."/>
            <person name="Iarovenko S."/>
            <person name="Subramanian E."/>
            <person name="Araus A.J."/>
            <person name="Petzold A."/>
            <person name="Susuki M."/>
            <person name="Suzuki K.-i.T."/>
            <person name="Hayashi T."/>
            <person name="Toyoda A."/>
            <person name="Oliveira C."/>
            <person name="Osipova E."/>
            <person name="Leigh N.D."/>
            <person name="Simon A."/>
            <person name="Yun M.H."/>
        </authorList>
    </citation>
    <scope>NUCLEOTIDE SEQUENCE</scope>
    <source>
        <strain evidence="2">20211129_DDA</strain>
        <tissue evidence="2">Liver</tissue>
    </source>
</reference>
<name>A0AAV7SHN8_PLEWA</name>
<dbReference type="EMBL" id="JANPWB010000008">
    <property type="protein sequence ID" value="KAJ1163547.1"/>
    <property type="molecule type" value="Genomic_DNA"/>
</dbReference>
<sequence>MASASTSAAQDQTSDPRSLPLHPGRRPRQSLQSRGETRGSRGSLLMCRRCRFLSPVQGPTRRVSVLGPFDLFTTAAPQRVRSVTQYHSSGVQQAVSILTAIMAVGSVELLRDLSTAAPRSAALQGLRWAGSP</sequence>
<accession>A0AAV7SHN8</accession>
<proteinExistence type="predicted"/>